<organism evidence="3 4">
    <name type="scientific">Imshaugia aleurites</name>
    <dbReference type="NCBI Taxonomy" id="172621"/>
    <lineage>
        <taxon>Eukaryota</taxon>
        <taxon>Fungi</taxon>
        <taxon>Dikarya</taxon>
        <taxon>Ascomycota</taxon>
        <taxon>Pezizomycotina</taxon>
        <taxon>Lecanoromycetes</taxon>
        <taxon>OSLEUM clade</taxon>
        <taxon>Lecanoromycetidae</taxon>
        <taxon>Lecanorales</taxon>
        <taxon>Lecanorineae</taxon>
        <taxon>Parmeliaceae</taxon>
        <taxon>Imshaugia</taxon>
    </lineage>
</organism>
<keyword evidence="4" id="KW-1185">Reference proteome</keyword>
<accession>A0A8H3ITA4</accession>
<sequence>MSSPRTDRHLSNESLEHGMHDLALENNSPSQFLMPPPPVAMAASKIRIRDLEKQVKRKDMIIHALEAQQKSHRAAAAAAAAEKAKRKELAKVNKAWSKHNADPNMQHLYRSERITEDEDGNIKKEKAIFVTEYKIAIDKIKEIYAEVEEAEARVQKARAEQRDAYCKTQELIGIAEELELDVPRETRKSIARCHPVEDQDTIIGNGESTDSRGDVVGGGNSTATAPKNCRLILHAPKQERSLSTGNLLHSRLRLRQPKPERSLSVEETQPTGLISSQSKRKRSVSVEERQPTRQKLSHPERKDSEESPAPLEPFRPP</sequence>
<proteinExistence type="predicted"/>
<evidence type="ECO:0000313" key="4">
    <source>
        <dbReference type="Proteomes" id="UP000664534"/>
    </source>
</evidence>
<comment type="caution">
    <text evidence="3">The sequence shown here is derived from an EMBL/GenBank/DDBJ whole genome shotgun (WGS) entry which is preliminary data.</text>
</comment>
<dbReference type="EMBL" id="CAJPDT010000044">
    <property type="protein sequence ID" value="CAF9926870.1"/>
    <property type="molecule type" value="Genomic_DNA"/>
</dbReference>
<evidence type="ECO:0000256" key="2">
    <source>
        <dbReference type="SAM" id="MobiDB-lite"/>
    </source>
</evidence>
<evidence type="ECO:0000256" key="1">
    <source>
        <dbReference type="SAM" id="Coils"/>
    </source>
</evidence>
<feature type="region of interest" description="Disordered" evidence="2">
    <location>
        <begin position="1"/>
        <end position="37"/>
    </location>
</feature>
<feature type="compositionally biased region" description="Basic and acidic residues" evidence="2">
    <location>
        <begin position="284"/>
        <end position="305"/>
    </location>
</feature>
<reference evidence="3" key="1">
    <citation type="submission" date="2021-03" db="EMBL/GenBank/DDBJ databases">
        <authorList>
            <person name="Tagirdzhanova G."/>
        </authorList>
    </citation>
    <scope>NUCLEOTIDE SEQUENCE</scope>
</reference>
<dbReference type="OrthoDB" id="10527685at2759"/>
<feature type="region of interest" description="Disordered" evidence="2">
    <location>
        <begin position="255"/>
        <end position="317"/>
    </location>
</feature>
<gene>
    <name evidence="3" type="ORF">IMSHALPRED_007074</name>
</gene>
<name>A0A8H3ITA4_9LECA</name>
<dbReference type="Proteomes" id="UP000664534">
    <property type="component" value="Unassembled WGS sequence"/>
</dbReference>
<dbReference type="AlphaFoldDB" id="A0A8H3ITA4"/>
<evidence type="ECO:0000313" key="3">
    <source>
        <dbReference type="EMBL" id="CAF9926870.1"/>
    </source>
</evidence>
<feature type="compositionally biased region" description="Basic and acidic residues" evidence="2">
    <location>
        <begin position="1"/>
        <end position="23"/>
    </location>
</feature>
<feature type="compositionally biased region" description="Polar residues" evidence="2">
    <location>
        <begin position="265"/>
        <end position="274"/>
    </location>
</feature>
<keyword evidence="1" id="KW-0175">Coiled coil</keyword>
<protein>
    <submittedName>
        <fullName evidence="3">Uncharacterized protein</fullName>
    </submittedName>
</protein>
<feature type="coiled-coil region" evidence="1">
    <location>
        <begin position="133"/>
        <end position="167"/>
    </location>
</feature>
<feature type="region of interest" description="Disordered" evidence="2">
    <location>
        <begin position="199"/>
        <end position="225"/>
    </location>
</feature>